<dbReference type="Gene3D" id="2.60.120.200">
    <property type="match status" value="1"/>
</dbReference>
<dbReference type="EMBL" id="CP067341">
    <property type="protein sequence ID" value="QQP10915.1"/>
    <property type="molecule type" value="Genomic_DNA"/>
</dbReference>
<evidence type="ECO:0000313" key="1">
    <source>
        <dbReference type="EMBL" id="QQP10915.1"/>
    </source>
</evidence>
<dbReference type="InterPro" id="IPR013320">
    <property type="entry name" value="ConA-like_dom_sf"/>
</dbReference>
<dbReference type="Proteomes" id="UP000596049">
    <property type="component" value="Chromosome"/>
</dbReference>
<protein>
    <recommendedName>
        <fullName evidence="3">LamG-like jellyroll fold domain-containing protein</fullName>
    </recommendedName>
</protein>
<keyword evidence="2" id="KW-1185">Reference proteome</keyword>
<sequence length="315" mass="35183">MATTEQLMAQYGVAWFGFDEPSGNTYDKLGNGYVGEMINIQRPEGWNGSGHSALFNGTSSVMTQTTGKNALMPSTEVAIRLKFKCDVVRATDMYLLSTLSSYTTQKGMSIGIINNGKIHVGWTNAGNKFCFFYNSPDNFNDGKWHDMFLSWDGKINSLVHIFIDDMTKPIVVLRSQFANDGHTYPNFNLGRSAGATTRWYAGQIDDLQIYNKALSPSDFTQKRLAIKTADNKNITLPSTMNRIKEIPNIEENTLLTQGRIIKEIDSATDRLPVDLTKATTEYELVSNTQAALNSNKVFTIPLSTDFKTINIEDNY</sequence>
<evidence type="ECO:0008006" key="3">
    <source>
        <dbReference type="Google" id="ProtNLM"/>
    </source>
</evidence>
<proteinExistence type="predicted"/>
<name>A0ABX7AM89_9BACI</name>
<dbReference type="RefSeq" id="WP_053595624.1">
    <property type="nucleotide sequence ID" value="NZ_CP067341.1"/>
</dbReference>
<reference evidence="1 2" key="1">
    <citation type="submission" date="2020-01" db="EMBL/GenBank/DDBJ databases">
        <authorList>
            <person name="Liu G."/>
            <person name="Liu B."/>
        </authorList>
    </citation>
    <scope>NUCLEOTIDE SEQUENCE [LARGE SCALE GENOMIC DNA]</scope>
    <source>
        <strain evidence="1 2">FJAT-51161</strain>
    </source>
</reference>
<dbReference type="SUPFAM" id="SSF49899">
    <property type="entry name" value="Concanavalin A-like lectins/glucanases"/>
    <property type="match status" value="1"/>
</dbReference>
<accession>A0ABX7AM89</accession>
<gene>
    <name evidence="1" type="ORF">FJQ98_16865</name>
</gene>
<dbReference type="Pfam" id="PF13385">
    <property type="entry name" value="Laminin_G_3"/>
    <property type="match status" value="1"/>
</dbReference>
<evidence type="ECO:0000313" key="2">
    <source>
        <dbReference type="Proteomes" id="UP000596049"/>
    </source>
</evidence>
<organism evidence="1 2">
    <name type="scientific">Lysinibacillus agricola</name>
    <dbReference type="NCBI Taxonomy" id="2590012"/>
    <lineage>
        <taxon>Bacteria</taxon>
        <taxon>Bacillati</taxon>
        <taxon>Bacillota</taxon>
        <taxon>Bacilli</taxon>
        <taxon>Bacillales</taxon>
        <taxon>Bacillaceae</taxon>
        <taxon>Lysinibacillus</taxon>
    </lineage>
</organism>